<evidence type="ECO:0000313" key="3">
    <source>
        <dbReference type="EnsemblMetazoa" id="tetur05g09319.1"/>
    </source>
</evidence>
<feature type="region of interest" description="Disordered" evidence="1">
    <location>
        <begin position="434"/>
        <end position="460"/>
    </location>
</feature>
<proteinExistence type="predicted"/>
<evidence type="ECO:0000256" key="1">
    <source>
        <dbReference type="SAM" id="MobiDB-lite"/>
    </source>
</evidence>
<dbReference type="GO" id="GO:0050793">
    <property type="term" value="P:regulation of developmental process"/>
    <property type="evidence" value="ECO:0007669"/>
    <property type="project" value="UniProtKB-ARBA"/>
</dbReference>
<dbReference type="InterPro" id="IPR017855">
    <property type="entry name" value="SMAD-like_dom_sf"/>
</dbReference>
<dbReference type="InterPro" id="IPR001132">
    <property type="entry name" value="SMAD_dom_Dwarfin-type"/>
</dbReference>
<dbReference type="PANTHER" id="PTHR22742">
    <property type="entry name" value="EXPANSION, ISOFORM A-RELATED"/>
    <property type="match status" value="1"/>
</dbReference>
<dbReference type="Proteomes" id="UP000015104">
    <property type="component" value="Unassembled WGS sequence"/>
</dbReference>
<dbReference type="SUPFAM" id="SSF49879">
    <property type="entry name" value="SMAD/FHA domain"/>
    <property type="match status" value="1"/>
</dbReference>
<name>T1K6C1_TETUR</name>
<feature type="region of interest" description="Disordered" evidence="1">
    <location>
        <begin position="342"/>
        <end position="422"/>
    </location>
</feature>
<feature type="compositionally biased region" description="Polar residues" evidence="1">
    <location>
        <begin position="400"/>
        <end position="421"/>
    </location>
</feature>
<dbReference type="GO" id="GO:0009791">
    <property type="term" value="P:post-embryonic development"/>
    <property type="evidence" value="ECO:0007669"/>
    <property type="project" value="UniProtKB-ARBA"/>
</dbReference>
<protein>
    <recommendedName>
        <fullName evidence="2">MH2 domain-containing protein</fullName>
    </recommendedName>
</protein>
<dbReference type="Pfam" id="PF03166">
    <property type="entry name" value="MH2"/>
    <property type="match status" value="1"/>
</dbReference>
<dbReference type="GO" id="GO:0006355">
    <property type="term" value="P:regulation of DNA-templated transcription"/>
    <property type="evidence" value="ECO:0007669"/>
    <property type="project" value="InterPro"/>
</dbReference>
<organism evidence="3 4">
    <name type="scientific">Tetranychus urticae</name>
    <name type="common">Two-spotted spider mite</name>
    <dbReference type="NCBI Taxonomy" id="32264"/>
    <lineage>
        <taxon>Eukaryota</taxon>
        <taxon>Metazoa</taxon>
        <taxon>Ecdysozoa</taxon>
        <taxon>Arthropoda</taxon>
        <taxon>Chelicerata</taxon>
        <taxon>Arachnida</taxon>
        <taxon>Acari</taxon>
        <taxon>Acariformes</taxon>
        <taxon>Trombidiformes</taxon>
        <taxon>Prostigmata</taxon>
        <taxon>Eleutherengona</taxon>
        <taxon>Raphignathae</taxon>
        <taxon>Tetranychoidea</taxon>
        <taxon>Tetranychidae</taxon>
        <taxon>Tetranychus</taxon>
    </lineage>
</organism>
<feature type="compositionally biased region" description="Basic residues" evidence="1">
    <location>
        <begin position="370"/>
        <end position="385"/>
    </location>
</feature>
<dbReference type="EnsemblMetazoa" id="tetur05g09319.1">
    <property type="protein sequence ID" value="tetur05g09319.1"/>
    <property type="gene ID" value="tetur05g09319"/>
</dbReference>
<feature type="compositionally biased region" description="Low complexity" evidence="1">
    <location>
        <begin position="295"/>
        <end position="316"/>
    </location>
</feature>
<keyword evidence="4" id="KW-1185">Reference proteome</keyword>
<dbReference type="GO" id="GO:0051239">
    <property type="term" value="P:regulation of multicellular organismal process"/>
    <property type="evidence" value="ECO:0007669"/>
    <property type="project" value="UniProtKB-ARBA"/>
</dbReference>
<dbReference type="eggNOG" id="ENOG502QVF6">
    <property type="taxonomic scope" value="Eukaryota"/>
</dbReference>
<dbReference type="SMART" id="SM00524">
    <property type="entry name" value="DWB"/>
    <property type="match status" value="1"/>
</dbReference>
<reference evidence="4" key="1">
    <citation type="submission" date="2011-08" db="EMBL/GenBank/DDBJ databases">
        <authorList>
            <person name="Rombauts S."/>
        </authorList>
    </citation>
    <scope>NUCLEOTIDE SEQUENCE</scope>
    <source>
        <strain evidence="4">London</strain>
    </source>
</reference>
<feature type="compositionally biased region" description="Low complexity" evidence="1">
    <location>
        <begin position="342"/>
        <end position="355"/>
    </location>
</feature>
<sequence length="460" mass="51909">MSRSLLRKRANESSKKEIESWSDELSLFTDNIREVTDKFDTIDSEIWGKIVYMEKNRRLAKAYARSSPNQCDSIVRITNSTIGFDGLTIGLAGFPNPNRDQLTIEALSHLDQGIDVIMEESGNIVVNNQTESRIFIRGFNLSQPDNKRADGLGTIRLLPHQRETLFDINLFLDQIESRVSNQINLHFNSNTSPVGIAINNNTLDSANSESNIYPVRRQLELETISLICFGRETWDLLETPSYLIIINIVALDILKAKIPQKYQRKVKRRRSPLSFLTHLTGSLSGSTPSINLTRSPSPVKDSDSSSSEISVATTEASYPKAAKNINKLVGINQLQENNRSHSWSTLTTSNHNTNLGSIKLPKPDYDQQNKHHHDHHAHHSHHSKRNYTVDKYTSLRRESTANPTEYGYSQTLPSRTGSKSKSYIDLSTEGHSWSQLAPQNQSRSHSSSISSQLEKIKICR</sequence>
<reference evidence="3" key="2">
    <citation type="submission" date="2015-06" db="UniProtKB">
        <authorList>
            <consortium name="EnsemblMetazoa"/>
        </authorList>
    </citation>
    <scope>IDENTIFICATION</scope>
</reference>
<dbReference type="EMBL" id="CAEY01001591">
    <property type="status" value="NOT_ANNOTATED_CDS"/>
    <property type="molecule type" value="Genomic_DNA"/>
</dbReference>
<feature type="compositionally biased region" description="Low complexity" evidence="1">
    <location>
        <begin position="442"/>
        <end position="451"/>
    </location>
</feature>
<feature type="domain" description="MH2" evidence="2">
    <location>
        <begin position="47"/>
        <end position="274"/>
    </location>
</feature>
<dbReference type="PANTHER" id="PTHR22742:SF2">
    <property type="entry name" value="EXPANSION, ISOFORM A-RELATED"/>
    <property type="match status" value="1"/>
</dbReference>
<dbReference type="HOGENOM" id="CLU_594932_0_0_1"/>
<feature type="region of interest" description="Disordered" evidence="1">
    <location>
        <begin position="286"/>
        <end position="316"/>
    </location>
</feature>
<dbReference type="AlphaFoldDB" id="T1K6C1"/>
<accession>T1K6C1</accession>
<evidence type="ECO:0000313" key="4">
    <source>
        <dbReference type="Proteomes" id="UP000015104"/>
    </source>
</evidence>
<evidence type="ECO:0000259" key="2">
    <source>
        <dbReference type="PROSITE" id="PS51076"/>
    </source>
</evidence>
<dbReference type="PROSITE" id="PS51076">
    <property type="entry name" value="MH2"/>
    <property type="match status" value="1"/>
</dbReference>
<dbReference type="InterPro" id="IPR008984">
    <property type="entry name" value="SMAD_FHA_dom_sf"/>
</dbReference>
<dbReference type="Gene3D" id="2.60.200.10">
    <property type="match status" value="1"/>
</dbReference>